<organism evidence="1 2">
    <name type="scientific">Exobacillus caeni</name>
    <dbReference type="NCBI Taxonomy" id="2574798"/>
    <lineage>
        <taxon>Bacteria</taxon>
        <taxon>Bacillati</taxon>
        <taxon>Bacillota</taxon>
        <taxon>Bacilli</taxon>
        <taxon>Bacillales</taxon>
        <taxon>Guptibacillaceae</taxon>
        <taxon>Exobacillus</taxon>
    </lineage>
</organism>
<evidence type="ECO:0000313" key="2">
    <source>
        <dbReference type="Proteomes" id="UP000308230"/>
    </source>
</evidence>
<dbReference type="OrthoDB" id="2989520at2"/>
<gene>
    <name evidence="1" type="ORF">FCL54_01855</name>
</gene>
<keyword evidence="2" id="KW-1185">Reference proteome</keyword>
<sequence length="221" mass="26075">MEQQDIIDIESLRRQKQRAFDSALESLYSHYFSYLERNANIREKVRAKHIFKSAVGIKEEEFDKELDEHFNHWFAFDYRNIQGTNMFDLFFKQKKNTLTQPMLVLSALLMATVLEPFKVKEKKSSREIKVKSLITEQVETIDSFCYSFKNIQRDQIVLLRKIKSGFRYVTLSPPVGITEEKNPDLERIIQQEYGSFKEQYPTATAVGFLKSNTLKFLSQVF</sequence>
<dbReference type="AlphaFoldDB" id="A0A5R9FBN3"/>
<protein>
    <submittedName>
        <fullName evidence="1">Uncharacterized protein</fullName>
    </submittedName>
</protein>
<dbReference type="Proteomes" id="UP000308230">
    <property type="component" value="Unassembled WGS sequence"/>
</dbReference>
<dbReference type="EMBL" id="SWLG01000001">
    <property type="protein sequence ID" value="TLS39078.1"/>
    <property type="molecule type" value="Genomic_DNA"/>
</dbReference>
<reference evidence="1 2" key="1">
    <citation type="submission" date="2019-04" db="EMBL/GenBank/DDBJ databases">
        <title>Bacillus caeni sp. nov., a bacterium isolated from mangrove sediment.</title>
        <authorList>
            <person name="Huang H."/>
            <person name="Mo K."/>
            <person name="Hu Y."/>
        </authorList>
    </citation>
    <scope>NUCLEOTIDE SEQUENCE [LARGE SCALE GENOMIC DNA]</scope>
    <source>
        <strain evidence="1 2">HB172195</strain>
    </source>
</reference>
<comment type="caution">
    <text evidence="1">The sequence shown here is derived from an EMBL/GenBank/DDBJ whole genome shotgun (WGS) entry which is preliminary data.</text>
</comment>
<accession>A0A5R9FBN3</accession>
<name>A0A5R9FBN3_9BACL</name>
<dbReference type="RefSeq" id="WP_138122566.1">
    <property type="nucleotide sequence ID" value="NZ_SWLG01000001.1"/>
</dbReference>
<proteinExistence type="predicted"/>
<evidence type="ECO:0000313" key="1">
    <source>
        <dbReference type="EMBL" id="TLS39078.1"/>
    </source>
</evidence>